<evidence type="ECO:0000256" key="1">
    <source>
        <dbReference type="SAM" id="MobiDB-lite"/>
    </source>
</evidence>
<sequence>HGQQAATHSPAQLNYFLGHPPSGSSYSP</sequence>
<feature type="non-terminal residue" evidence="2">
    <location>
        <position position="28"/>
    </location>
</feature>
<feature type="non-terminal residue" evidence="2">
    <location>
        <position position="1"/>
    </location>
</feature>
<comment type="caution">
    <text evidence="2">The sequence shown here is derived from an EMBL/GenBank/DDBJ whole genome shotgun (WGS) entry which is preliminary data.</text>
</comment>
<accession>A0A820PC10</accession>
<dbReference type="AlphaFoldDB" id="A0A820PC10"/>
<name>A0A820PC10_9BILA</name>
<dbReference type="Proteomes" id="UP000663868">
    <property type="component" value="Unassembled WGS sequence"/>
</dbReference>
<evidence type="ECO:0000313" key="2">
    <source>
        <dbReference type="EMBL" id="CAF4402325.1"/>
    </source>
</evidence>
<gene>
    <name evidence="2" type="ORF">KXQ929_LOCUS51094</name>
</gene>
<dbReference type="EMBL" id="CAJOBB010024639">
    <property type="protein sequence ID" value="CAF4402325.1"/>
    <property type="molecule type" value="Genomic_DNA"/>
</dbReference>
<protein>
    <submittedName>
        <fullName evidence="2">Uncharacterized protein</fullName>
    </submittedName>
</protein>
<reference evidence="2" key="1">
    <citation type="submission" date="2021-02" db="EMBL/GenBank/DDBJ databases">
        <authorList>
            <person name="Nowell W R."/>
        </authorList>
    </citation>
    <scope>NUCLEOTIDE SEQUENCE</scope>
</reference>
<feature type="compositionally biased region" description="Polar residues" evidence="1">
    <location>
        <begin position="1"/>
        <end position="12"/>
    </location>
</feature>
<organism evidence="2 3">
    <name type="scientific">Adineta steineri</name>
    <dbReference type="NCBI Taxonomy" id="433720"/>
    <lineage>
        <taxon>Eukaryota</taxon>
        <taxon>Metazoa</taxon>
        <taxon>Spiralia</taxon>
        <taxon>Gnathifera</taxon>
        <taxon>Rotifera</taxon>
        <taxon>Eurotatoria</taxon>
        <taxon>Bdelloidea</taxon>
        <taxon>Adinetida</taxon>
        <taxon>Adinetidae</taxon>
        <taxon>Adineta</taxon>
    </lineage>
</organism>
<evidence type="ECO:0000313" key="3">
    <source>
        <dbReference type="Proteomes" id="UP000663868"/>
    </source>
</evidence>
<feature type="region of interest" description="Disordered" evidence="1">
    <location>
        <begin position="1"/>
        <end position="28"/>
    </location>
</feature>
<proteinExistence type="predicted"/>